<feature type="transmembrane region" description="Helical" evidence="1">
    <location>
        <begin position="142"/>
        <end position="160"/>
    </location>
</feature>
<dbReference type="Pfam" id="PF04892">
    <property type="entry name" value="VanZ"/>
    <property type="match status" value="1"/>
</dbReference>
<dbReference type="Proteomes" id="UP000193435">
    <property type="component" value="Unassembled WGS sequence"/>
</dbReference>
<feature type="domain" description="VanZ-like" evidence="2">
    <location>
        <begin position="11"/>
        <end position="157"/>
    </location>
</feature>
<sequence>MRSTTRDNSYILLALVIMGILFYSSSQPYEEQSITSTLDQLLAKEPMKNLLSTIQFSYADSEISISTLGYSKFVEFFIRKAAHFVIYFLLGLFWFLGLKNKLTSTALTVFISWLLATGYAAIDEFHQGITPNRTPLLQDIQLDSIGAATGIILALLFFTFHKRNHKKRNYKSKKR</sequence>
<dbReference type="STRING" id="1073423.SAMN04488700_2400"/>
<gene>
    <name evidence="3" type="ORF">SAMN04488700_2400</name>
</gene>
<protein>
    <submittedName>
        <fullName evidence="3">VanZ like family protein</fullName>
    </submittedName>
</protein>
<dbReference type="InterPro" id="IPR006976">
    <property type="entry name" value="VanZ-like"/>
</dbReference>
<accession>A0A1X7NSI3</accession>
<keyword evidence="1" id="KW-0812">Transmembrane</keyword>
<organism evidence="3 4">
    <name type="scientific">Carnobacterium iners</name>
    <dbReference type="NCBI Taxonomy" id="1073423"/>
    <lineage>
        <taxon>Bacteria</taxon>
        <taxon>Bacillati</taxon>
        <taxon>Bacillota</taxon>
        <taxon>Bacilli</taxon>
        <taxon>Lactobacillales</taxon>
        <taxon>Carnobacteriaceae</taxon>
        <taxon>Carnobacterium</taxon>
    </lineage>
</organism>
<dbReference type="RefSeq" id="WP_085560413.1">
    <property type="nucleotide sequence ID" value="NZ_FOAH01000031.1"/>
</dbReference>
<dbReference type="AlphaFoldDB" id="A0A1X7NSI3"/>
<evidence type="ECO:0000313" key="3">
    <source>
        <dbReference type="EMBL" id="SMH40640.1"/>
    </source>
</evidence>
<name>A0A1X7NSI3_9LACT</name>
<keyword evidence="1" id="KW-0472">Membrane</keyword>
<reference evidence="3 4" key="1">
    <citation type="submission" date="2017-04" db="EMBL/GenBank/DDBJ databases">
        <authorList>
            <person name="Afonso C.L."/>
            <person name="Miller P.J."/>
            <person name="Scott M.A."/>
            <person name="Spackman E."/>
            <person name="Goraichik I."/>
            <person name="Dimitrov K.M."/>
            <person name="Suarez D.L."/>
            <person name="Swayne D.E."/>
        </authorList>
    </citation>
    <scope>NUCLEOTIDE SEQUENCE [LARGE SCALE GENOMIC DNA]</scope>
    <source>
        <strain evidence="3 4">LMG26642</strain>
    </source>
</reference>
<proteinExistence type="predicted"/>
<evidence type="ECO:0000313" key="4">
    <source>
        <dbReference type="Proteomes" id="UP000193435"/>
    </source>
</evidence>
<dbReference type="EMBL" id="FXBJ01000002">
    <property type="protein sequence ID" value="SMH40640.1"/>
    <property type="molecule type" value="Genomic_DNA"/>
</dbReference>
<dbReference type="InterPro" id="IPR016747">
    <property type="entry name" value="Phosphotransbutyrylase"/>
</dbReference>
<evidence type="ECO:0000256" key="1">
    <source>
        <dbReference type="SAM" id="Phobius"/>
    </source>
</evidence>
<feature type="transmembrane region" description="Helical" evidence="1">
    <location>
        <begin position="105"/>
        <end position="122"/>
    </location>
</feature>
<keyword evidence="1" id="KW-1133">Transmembrane helix</keyword>
<dbReference type="PIRSF" id="PIRSF019083">
    <property type="entry name" value="UCP019083_VanZ"/>
    <property type="match status" value="1"/>
</dbReference>
<dbReference type="NCBIfam" id="NF037970">
    <property type="entry name" value="vanZ_1"/>
    <property type="match status" value="1"/>
</dbReference>
<keyword evidence="4" id="KW-1185">Reference proteome</keyword>
<evidence type="ECO:0000259" key="2">
    <source>
        <dbReference type="Pfam" id="PF04892"/>
    </source>
</evidence>
<dbReference type="OrthoDB" id="291892at2"/>
<feature type="transmembrane region" description="Helical" evidence="1">
    <location>
        <begin position="81"/>
        <end position="98"/>
    </location>
</feature>